<proteinExistence type="predicted"/>
<organism evidence="1 2">
    <name type="scientific">Cichorium intybus</name>
    <name type="common">Chicory</name>
    <dbReference type="NCBI Taxonomy" id="13427"/>
    <lineage>
        <taxon>Eukaryota</taxon>
        <taxon>Viridiplantae</taxon>
        <taxon>Streptophyta</taxon>
        <taxon>Embryophyta</taxon>
        <taxon>Tracheophyta</taxon>
        <taxon>Spermatophyta</taxon>
        <taxon>Magnoliopsida</taxon>
        <taxon>eudicotyledons</taxon>
        <taxon>Gunneridae</taxon>
        <taxon>Pentapetalae</taxon>
        <taxon>asterids</taxon>
        <taxon>campanulids</taxon>
        <taxon>Asterales</taxon>
        <taxon>Asteraceae</taxon>
        <taxon>Cichorioideae</taxon>
        <taxon>Cichorieae</taxon>
        <taxon>Cichoriinae</taxon>
        <taxon>Cichorium</taxon>
    </lineage>
</organism>
<reference evidence="2" key="1">
    <citation type="journal article" date="2022" name="Mol. Ecol. Resour.">
        <title>The genomes of chicory, endive, great burdock and yacon provide insights into Asteraceae palaeo-polyploidization history and plant inulin production.</title>
        <authorList>
            <person name="Fan W."/>
            <person name="Wang S."/>
            <person name="Wang H."/>
            <person name="Wang A."/>
            <person name="Jiang F."/>
            <person name="Liu H."/>
            <person name="Zhao H."/>
            <person name="Xu D."/>
            <person name="Zhang Y."/>
        </authorList>
    </citation>
    <scope>NUCLEOTIDE SEQUENCE [LARGE SCALE GENOMIC DNA]</scope>
    <source>
        <strain evidence="2">cv. Punajuju</strain>
    </source>
</reference>
<gene>
    <name evidence="1" type="ORF">L2E82_13213</name>
</gene>
<dbReference type="Proteomes" id="UP001055811">
    <property type="component" value="Linkage Group LG02"/>
</dbReference>
<sequence>MCCMSLLVYVLAVLAIFCRSIQVSNRDNTKSGPYSLLNSYMVYESVEDKPFYLTLTSQLHILKDRAKRIATFLFDIELT</sequence>
<name>A0ACB9GHZ6_CICIN</name>
<evidence type="ECO:0000313" key="1">
    <source>
        <dbReference type="EMBL" id="KAI3783149.1"/>
    </source>
</evidence>
<accession>A0ACB9GHZ6</accession>
<keyword evidence="2" id="KW-1185">Reference proteome</keyword>
<comment type="caution">
    <text evidence="1">The sequence shown here is derived from an EMBL/GenBank/DDBJ whole genome shotgun (WGS) entry which is preliminary data.</text>
</comment>
<protein>
    <submittedName>
        <fullName evidence="1">Uncharacterized protein</fullName>
    </submittedName>
</protein>
<evidence type="ECO:0000313" key="2">
    <source>
        <dbReference type="Proteomes" id="UP001055811"/>
    </source>
</evidence>
<reference evidence="1 2" key="2">
    <citation type="journal article" date="2022" name="Mol. Ecol. Resour.">
        <title>The genomes of chicory, endive, great burdock and yacon provide insights into Asteraceae paleo-polyploidization history and plant inulin production.</title>
        <authorList>
            <person name="Fan W."/>
            <person name="Wang S."/>
            <person name="Wang H."/>
            <person name="Wang A."/>
            <person name="Jiang F."/>
            <person name="Liu H."/>
            <person name="Zhao H."/>
            <person name="Xu D."/>
            <person name="Zhang Y."/>
        </authorList>
    </citation>
    <scope>NUCLEOTIDE SEQUENCE [LARGE SCALE GENOMIC DNA]</scope>
    <source>
        <strain evidence="2">cv. Punajuju</strain>
        <tissue evidence="1">Leaves</tissue>
    </source>
</reference>
<dbReference type="EMBL" id="CM042010">
    <property type="protein sequence ID" value="KAI3783149.1"/>
    <property type="molecule type" value="Genomic_DNA"/>
</dbReference>